<dbReference type="EMBL" id="OZ035826">
    <property type="protein sequence ID" value="CAL1603176.1"/>
    <property type="molecule type" value="Genomic_DNA"/>
</dbReference>
<feature type="region of interest" description="Disordered" evidence="7">
    <location>
        <begin position="33"/>
        <end position="66"/>
    </location>
</feature>
<evidence type="ECO:0000256" key="2">
    <source>
        <dbReference type="ARBA" id="ARBA00022737"/>
    </source>
</evidence>
<dbReference type="Pfam" id="PF00096">
    <property type="entry name" value="zf-C2H2"/>
    <property type="match status" value="2"/>
</dbReference>
<evidence type="ECO:0000256" key="3">
    <source>
        <dbReference type="ARBA" id="ARBA00022771"/>
    </source>
</evidence>
<keyword evidence="2" id="KW-0677">Repeat</keyword>
<keyword evidence="5" id="KW-0539">Nucleus</keyword>
<dbReference type="PROSITE" id="PS00028">
    <property type="entry name" value="ZINC_FINGER_C2H2_1"/>
    <property type="match status" value="3"/>
</dbReference>
<keyword evidence="1" id="KW-0479">Metal-binding</keyword>
<sequence length="246" mass="27451">MTWAEDLRALVTARLTAAAEDICALVERSVERLQEERGPGRDYHSPGRGHQSPGKERAEAAGRSGAQFVSALSPAAPETQFYIKEDPDLSIKQEPEELTEALLCTWEYAPPPPRRDDAYGAQPQTSDRHEHLDRLLGAAETSSGFENPQRSLEAGHSSALTKKLHTCAQCGKSYAHKPSLFRHIHTHKGQKPFQCSVCDKRFTQKPHLNKHMRTHTGEKPYCCPFCAKTFTDKSSVTQHLRVHTGD</sequence>
<keyword evidence="3 6" id="KW-0863">Zinc-finger</keyword>
<evidence type="ECO:0000313" key="10">
    <source>
        <dbReference type="Proteomes" id="UP001497482"/>
    </source>
</evidence>
<evidence type="ECO:0000256" key="7">
    <source>
        <dbReference type="SAM" id="MobiDB-lite"/>
    </source>
</evidence>
<proteinExistence type="predicted"/>
<feature type="domain" description="C2H2-type" evidence="8">
    <location>
        <begin position="165"/>
        <end position="192"/>
    </location>
</feature>
<dbReference type="Proteomes" id="UP001497482">
    <property type="component" value="Chromosome 4"/>
</dbReference>
<evidence type="ECO:0000313" key="9">
    <source>
        <dbReference type="EMBL" id="CAL1603176.1"/>
    </source>
</evidence>
<dbReference type="AlphaFoldDB" id="A0AAV2LRL9"/>
<keyword evidence="4" id="KW-0862">Zinc</keyword>
<dbReference type="FunFam" id="3.30.160.60:FF:002343">
    <property type="entry name" value="Zinc finger protein 33A"/>
    <property type="match status" value="1"/>
</dbReference>
<reference evidence="9 10" key="1">
    <citation type="submission" date="2024-04" db="EMBL/GenBank/DDBJ databases">
        <authorList>
            <person name="Waldvogel A.-M."/>
            <person name="Schoenle A."/>
        </authorList>
    </citation>
    <scope>NUCLEOTIDE SEQUENCE [LARGE SCALE GENOMIC DNA]</scope>
</reference>
<dbReference type="PROSITE" id="PS50157">
    <property type="entry name" value="ZINC_FINGER_C2H2_2"/>
    <property type="match status" value="3"/>
</dbReference>
<dbReference type="GO" id="GO:0000978">
    <property type="term" value="F:RNA polymerase II cis-regulatory region sequence-specific DNA binding"/>
    <property type="evidence" value="ECO:0007669"/>
    <property type="project" value="TreeGrafter"/>
</dbReference>
<feature type="domain" description="C2H2-type" evidence="8">
    <location>
        <begin position="221"/>
        <end position="246"/>
    </location>
</feature>
<name>A0AAV2LRL9_KNICA</name>
<dbReference type="GO" id="GO:0008270">
    <property type="term" value="F:zinc ion binding"/>
    <property type="evidence" value="ECO:0007669"/>
    <property type="project" value="UniProtKB-KW"/>
</dbReference>
<evidence type="ECO:0000256" key="1">
    <source>
        <dbReference type="ARBA" id="ARBA00022723"/>
    </source>
</evidence>
<dbReference type="FunFam" id="3.30.160.60:FF:000624">
    <property type="entry name" value="zinc finger protein 697"/>
    <property type="match status" value="1"/>
</dbReference>
<feature type="domain" description="C2H2-type" evidence="8">
    <location>
        <begin position="193"/>
        <end position="220"/>
    </location>
</feature>
<dbReference type="PANTHER" id="PTHR23235:SF142">
    <property type="entry name" value="ZINC FINGER PROTEIN 384"/>
    <property type="match status" value="1"/>
</dbReference>
<gene>
    <name evidence="9" type="ORF">KC01_LOCUS30892</name>
</gene>
<protein>
    <recommendedName>
        <fullName evidence="8">C2H2-type domain-containing protein</fullName>
    </recommendedName>
</protein>
<feature type="compositionally biased region" description="Basic and acidic residues" evidence="7">
    <location>
        <begin position="33"/>
        <end position="45"/>
    </location>
</feature>
<dbReference type="Gene3D" id="3.30.160.60">
    <property type="entry name" value="Classic Zinc Finger"/>
    <property type="match status" value="3"/>
</dbReference>
<dbReference type="InterPro" id="IPR036236">
    <property type="entry name" value="Znf_C2H2_sf"/>
</dbReference>
<dbReference type="InterPro" id="IPR013087">
    <property type="entry name" value="Znf_C2H2_type"/>
</dbReference>
<dbReference type="SUPFAM" id="SSF57667">
    <property type="entry name" value="beta-beta-alpha zinc fingers"/>
    <property type="match status" value="2"/>
</dbReference>
<dbReference type="Pfam" id="PF13894">
    <property type="entry name" value="zf-C2H2_4"/>
    <property type="match status" value="1"/>
</dbReference>
<dbReference type="PANTHER" id="PTHR23235">
    <property type="entry name" value="KRUEPPEL-LIKE TRANSCRIPTION FACTOR"/>
    <property type="match status" value="1"/>
</dbReference>
<organism evidence="9 10">
    <name type="scientific">Knipowitschia caucasica</name>
    <name type="common">Caucasian dwarf goby</name>
    <name type="synonym">Pomatoschistus caucasicus</name>
    <dbReference type="NCBI Taxonomy" id="637954"/>
    <lineage>
        <taxon>Eukaryota</taxon>
        <taxon>Metazoa</taxon>
        <taxon>Chordata</taxon>
        <taxon>Craniata</taxon>
        <taxon>Vertebrata</taxon>
        <taxon>Euteleostomi</taxon>
        <taxon>Actinopterygii</taxon>
        <taxon>Neopterygii</taxon>
        <taxon>Teleostei</taxon>
        <taxon>Neoteleostei</taxon>
        <taxon>Acanthomorphata</taxon>
        <taxon>Gobiaria</taxon>
        <taxon>Gobiiformes</taxon>
        <taxon>Gobioidei</taxon>
        <taxon>Gobiidae</taxon>
        <taxon>Gobiinae</taxon>
        <taxon>Knipowitschia</taxon>
    </lineage>
</organism>
<accession>A0AAV2LRL9</accession>
<evidence type="ECO:0000256" key="5">
    <source>
        <dbReference type="ARBA" id="ARBA00023242"/>
    </source>
</evidence>
<evidence type="ECO:0000259" key="8">
    <source>
        <dbReference type="PROSITE" id="PS50157"/>
    </source>
</evidence>
<feature type="region of interest" description="Disordered" evidence="7">
    <location>
        <begin position="110"/>
        <end position="129"/>
    </location>
</feature>
<dbReference type="SMART" id="SM00355">
    <property type="entry name" value="ZnF_C2H2"/>
    <property type="match status" value="3"/>
</dbReference>
<evidence type="ECO:0000256" key="6">
    <source>
        <dbReference type="PROSITE-ProRule" id="PRU00042"/>
    </source>
</evidence>
<keyword evidence="10" id="KW-1185">Reference proteome</keyword>
<evidence type="ECO:0000256" key="4">
    <source>
        <dbReference type="ARBA" id="ARBA00022833"/>
    </source>
</evidence>
<dbReference type="GO" id="GO:0000981">
    <property type="term" value="F:DNA-binding transcription factor activity, RNA polymerase II-specific"/>
    <property type="evidence" value="ECO:0007669"/>
    <property type="project" value="TreeGrafter"/>
</dbReference>
<dbReference type="FunFam" id="3.30.160.60:FF:000100">
    <property type="entry name" value="Zinc finger 45-like"/>
    <property type="match status" value="1"/>
</dbReference>